<dbReference type="GO" id="GO:0016705">
    <property type="term" value="F:oxidoreductase activity, acting on paired donors, with incorporation or reduction of molecular oxygen"/>
    <property type="evidence" value="ECO:0007669"/>
    <property type="project" value="InterPro"/>
</dbReference>
<organism evidence="1 2">
    <name type="scientific">Streptomyces coryli</name>
    <dbReference type="NCBI Taxonomy" id="1128680"/>
    <lineage>
        <taxon>Bacteria</taxon>
        <taxon>Bacillati</taxon>
        <taxon>Actinomycetota</taxon>
        <taxon>Actinomycetes</taxon>
        <taxon>Kitasatosporales</taxon>
        <taxon>Streptomycetaceae</taxon>
        <taxon>Streptomyces</taxon>
    </lineage>
</organism>
<sequence length="123" mass="13136">MAAGFTVGQALDGLFTAEGRADPFPRYARLAGAGPVLDLGRTTLVVGYEQCAAALRDPGLRVRDVEWADREMPGWTAHDSTRAILGSVLSLDGERHAGLRAILAKPFRPRQLGALRPVVEGEA</sequence>
<dbReference type="GO" id="GO:0020037">
    <property type="term" value="F:heme binding"/>
    <property type="evidence" value="ECO:0007669"/>
    <property type="project" value="InterPro"/>
</dbReference>
<evidence type="ECO:0000313" key="1">
    <source>
        <dbReference type="EMBL" id="NGN70307.1"/>
    </source>
</evidence>
<feature type="non-terminal residue" evidence="1">
    <location>
        <position position="123"/>
    </location>
</feature>
<dbReference type="AlphaFoldDB" id="A0A6G4UEY2"/>
<comment type="caution">
    <text evidence="1">The sequence shown here is derived from an EMBL/GenBank/DDBJ whole genome shotgun (WGS) entry which is preliminary data.</text>
</comment>
<dbReference type="EMBL" id="JAAKZV010000469">
    <property type="protein sequence ID" value="NGN70307.1"/>
    <property type="molecule type" value="Genomic_DNA"/>
</dbReference>
<dbReference type="Gene3D" id="1.10.630.10">
    <property type="entry name" value="Cytochrome P450"/>
    <property type="match status" value="1"/>
</dbReference>
<dbReference type="GO" id="GO:0005506">
    <property type="term" value="F:iron ion binding"/>
    <property type="evidence" value="ECO:0007669"/>
    <property type="project" value="InterPro"/>
</dbReference>
<protein>
    <submittedName>
        <fullName evidence="1">Cytochrome P450</fullName>
    </submittedName>
</protein>
<gene>
    <name evidence="1" type="ORF">G5C51_41295</name>
</gene>
<dbReference type="SUPFAM" id="SSF48264">
    <property type="entry name" value="Cytochrome P450"/>
    <property type="match status" value="1"/>
</dbReference>
<name>A0A6G4UEY2_9ACTN</name>
<accession>A0A6G4UEY2</accession>
<reference evidence="1 2" key="1">
    <citation type="submission" date="2020-02" db="EMBL/GenBank/DDBJ databases">
        <title>Whole-genome analyses of novel actinobacteria.</title>
        <authorList>
            <person name="Sahin N."/>
        </authorList>
    </citation>
    <scope>NUCLEOTIDE SEQUENCE [LARGE SCALE GENOMIC DNA]</scope>
    <source>
        <strain evidence="1 2">A7024</strain>
    </source>
</reference>
<dbReference type="Proteomes" id="UP000481583">
    <property type="component" value="Unassembled WGS sequence"/>
</dbReference>
<evidence type="ECO:0000313" key="2">
    <source>
        <dbReference type="Proteomes" id="UP000481583"/>
    </source>
</evidence>
<keyword evidence="2" id="KW-1185">Reference proteome</keyword>
<dbReference type="InterPro" id="IPR036396">
    <property type="entry name" value="Cyt_P450_sf"/>
</dbReference>
<dbReference type="GO" id="GO:0004497">
    <property type="term" value="F:monooxygenase activity"/>
    <property type="evidence" value="ECO:0007669"/>
    <property type="project" value="InterPro"/>
</dbReference>
<proteinExistence type="predicted"/>